<name>A0AAP0QMV0_9ROSI</name>
<dbReference type="EMBL" id="JBCGBO010000004">
    <property type="protein sequence ID" value="KAK9209259.1"/>
    <property type="molecule type" value="Genomic_DNA"/>
</dbReference>
<keyword evidence="2" id="KW-1185">Reference proteome</keyword>
<sequence length="99" mass="10875">MKCSVYMEIETVVAGEKINVATVIPEQYTLKFNVTPVLLEKIDNEESPPDQFPVSQDHELDWFDLTGVNVEIIAGVGCSSVTVVVLEDNKEDGNSSGCR</sequence>
<evidence type="ECO:0000313" key="2">
    <source>
        <dbReference type="Proteomes" id="UP001428341"/>
    </source>
</evidence>
<comment type="caution">
    <text evidence="1">The sequence shown here is derived from an EMBL/GenBank/DDBJ whole genome shotgun (WGS) entry which is preliminary data.</text>
</comment>
<gene>
    <name evidence="1" type="ORF">WN944_001623</name>
</gene>
<dbReference type="Proteomes" id="UP001428341">
    <property type="component" value="Unassembled WGS sequence"/>
</dbReference>
<reference evidence="1 2" key="1">
    <citation type="submission" date="2024-05" db="EMBL/GenBank/DDBJ databases">
        <title>Haplotype-resolved chromosome-level genome assembly of Huyou (Citrus changshanensis).</title>
        <authorList>
            <person name="Miao C."/>
            <person name="Chen W."/>
            <person name="Wu Y."/>
            <person name="Wang L."/>
            <person name="Zhao S."/>
            <person name="Grierson D."/>
            <person name="Xu C."/>
            <person name="Chen K."/>
        </authorList>
    </citation>
    <scope>NUCLEOTIDE SEQUENCE [LARGE SCALE GENOMIC DNA]</scope>
    <source>
        <strain evidence="1">01-14</strain>
        <tissue evidence="1">Leaf</tissue>
    </source>
</reference>
<proteinExistence type="predicted"/>
<organism evidence="1 2">
    <name type="scientific">Citrus x changshan-huyou</name>
    <dbReference type="NCBI Taxonomy" id="2935761"/>
    <lineage>
        <taxon>Eukaryota</taxon>
        <taxon>Viridiplantae</taxon>
        <taxon>Streptophyta</taxon>
        <taxon>Embryophyta</taxon>
        <taxon>Tracheophyta</taxon>
        <taxon>Spermatophyta</taxon>
        <taxon>Magnoliopsida</taxon>
        <taxon>eudicotyledons</taxon>
        <taxon>Gunneridae</taxon>
        <taxon>Pentapetalae</taxon>
        <taxon>rosids</taxon>
        <taxon>malvids</taxon>
        <taxon>Sapindales</taxon>
        <taxon>Rutaceae</taxon>
        <taxon>Aurantioideae</taxon>
        <taxon>Citrus</taxon>
    </lineage>
</organism>
<evidence type="ECO:0000313" key="1">
    <source>
        <dbReference type="EMBL" id="KAK9209259.1"/>
    </source>
</evidence>
<dbReference type="AlphaFoldDB" id="A0AAP0QMV0"/>
<accession>A0AAP0QMV0</accession>
<protein>
    <submittedName>
        <fullName evidence="1">Uncharacterized protein</fullName>
    </submittedName>
</protein>